<name>A0ABS6MF67_9GAMM</name>
<feature type="domain" description="DUF4214" evidence="1">
    <location>
        <begin position="78"/>
        <end position="155"/>
    </location>
</feature>
<sequence>MGPYWYVEHAEEEEGTILSDVERVQFIDGSLALDLDGSSSAGGIYRTYQAAFNRTPDESGLGYWIDRADNGASAVQMAEEFVWSDEFQQVYGVDTNDQYLSGNDIESVVSKFYQNVLGRTPDQGGLDFYTGMIESQEATVGRALAEIADNQENRDNVQAAIQNGIEYDLWLG</sequence>
<dbReference type="EMBL" id="JAHQZT010000036">
    <property type="protein sequence ID" value="MBV0934770.1"/>
    <property type="molecule type" value="Genomic_DNA"/>
</dbReference>
<protein>
    <submittedName>
        <fullName evidence="2">DUF4214 domain-containing protein</fullName>
    </submittedName>
</protein>
<comment type="caution">
    <text evidence="2">The sequence shown here is derived from an EMBL/GenBank/DDBJ whole genome shotgun (WGS) entry which is preliminary data.</text>
</comment>
<accession>A0ABS6MF67</accession>
<dbReference type="RefSeq" id="WP_217336168.1">
    <property type="nucleotide sequence ID" value="NZ_JAHQZT010000036.1"/>
</dbReference>
<proteinExistence type="predicted"/>
<dbReference type="Pfam" id="PF13946">
    <property type="entry name" value="DUF4214"/>
    <property type="match status" value="1"/>
</dbReference>
<evidence type="ECO:0000313" key="3">
    <source>
        <dbReference type="Proteomes" id="UP000755551"/>
    </source>
</evidence>
<dbReference type="Proteomes" id="UP000755551">
    <property type="component" value="Unassembled WGS sequence"/>
</dbReference>
<reference evidence="2 3" key="1">
    <citation type="submission" date="2021-06" db="EMBL/GenBank/DDBJ databases">
        <title>Bacterium isolated from marine sediment.</title>
        <authorList>
            <person name="Zhu K.-L."/>
            <person name="Du Z.-J."/>
            <person name="Liang Q.-Y."/>
        </authorList>
    </citation>
    <scope>NUCLEOTIDE SEQUENCE [LARGE SCALE GENOMIC DNA]</scope>
    <source>
        <strain evidence="2 3">A346</strain>
    </source>
</reference>
<dbReference type="InterPro" id="IPR025282">
    <property type="entry name" value="DUF4214"/>
</dbReference>
<evidence type="ECO:0000313" key="2">
    <source>
        <dbReference type="EMBL" id="MBV0934770.1"/>
    </source>
</evidence>
<gene>
    <name evidence="2" type="ORF">KTN04_15635</name>
</gene>
<keyword evidence="3" id="KW-1185">Reference proteome</keyword>
<evidence type="ECO:0000259" key="1">
    <source>
        <dbReference type="Pfam" id="PF13946"/>
    </source>
</evidence>
<organism evidence="2 3">
    <name type="scientific">Marinobacterium weihaiense</name>
    <dbReference type="NCBI Taxonomy" id="2851016"/>
    <lineage>
        <taxon>Bacteria</taxon>
        <taxon>Pseudomonadati</taxon>
        <taxon>Pseudomonadota</taxon>
        <taxon>Gammaproteobacteria</taxon>
        <taxon>Oceanospirillales</taxon>
        <taxon>Oceanospirillaceae</taxon>
        <taxon>Marinobacterium</taxon>
    </lineage>
</organism>